<evidence type="ECO:0000256" key="1">
    <source>
        <dbReference type="ARBA" id="ARBA00006129"/>
    </source>
</evidence>
<dbReference type="CDD" id="cd24098">
    <property type="entry name" value="ASKHA_NBD_TobZ_N"/>
    <property type="match status" value="1"/>
</dbReference>
<feature type="region of interest" description="Disordered" evidence="2">
    <location>
        <begin position="494"/>
        <end position="532"/>
    </location>
</feature>
<protein>
    <submittedName>
        <fullName evidence="5">Glycosyltransferase</fullName>
        <ecNumber evidence="5">2.4.1.-</ecNumber>
    </submittedName>
</protein>
<sequence>MQGGAAAGFFSKSGLFKDSQGRALGVRNRRESAEIADLSRKAESITLDSIDSFVFYDKPFLTFERLLETYFATAPKGFLSFVKAIPVWLSTKLFLKETIARELESLYKKLYPQKSKQEIKAFKQKVLDNLYFSEHHLSHCSSAFFPSPFRDAGILTLDGIGEWATTTIARGLDNHIEILQELHFPHSLGLLYSAFTYYLGFKVNSGEYKVMGLAPYGEPKFVETIKTHLIDMKPDGSFSLNMKYFSYTYGLKMTNAKFDSLFHAQRSPESKLEQVHMDIAASLQVVTEEIMIALARTTARLSGSRNLVLSGGVALNCVGNGKIYQKLIKEEKLLDHIWVQPASGDAGSAVGCGLAYYHIECKQPRYRDSAFGLESRISSPRCVDRHPSLISLRGSKSHDSSSKILESRSGFTKQAETKTTALESTFESPTAKQATAVQGEAEAGFFRIPRILEEEKGAECEKSASSSSRADEVGVAIHKGTKVDSSAKMDCHAAATAASRNDRKNAASENAVSLEKVDSRENAKNVSKQPKDSRILELESGLSNAANIKGRRRQDLGDRIVALQGDSRAHTRAYVTAESPQQSAILAPKPTPKISPSNSKICDEKCGLQGKSQGSYLKGNDCSDFLQLPHLSHKAELPLQDSMQGSYLGLSYSNDEVQAALDSLNAIYEKHSFDTIKTLTAKALSEGKVVGWHQGRCEFGPRALGARSILGDPRNTTMQKTMNLKIKYRESFRPFAPSVLDFAINEWFECDYISPYMLLVAPVKREKCYPLTKEQKELFGIEKLNIIRSEIPSVTHIDYSARIQSVHKETNPRYYALIEEFYKLSGVPVLVNTSFNVRGEPMVCSPYDSYACFMGTEMDLLVIEDFILYKEKQPQEHIAKFRDIKDKYELD</sequence>
<dbReference type="EC" id="2.4.1.-" evidence="5"/>
<evidence type="ECO:0000259" key="4">
    <source>
        <dbReference type="Pfam" id="PF16861"/>
    </source>
</evidence>
<evidence type="ECO:0000256" key="2">
    <source>
        <dbReference type="SAM" id="MobiDB-lite"/>
    </source>
</evidence>
<keyword evidence="5" id="KW-0808">Transferase</keyword>
<evidence type="ECO:0000313" key="6">
    <source>
        <dbReference type="Proteomes" id="UP000254841"/>
    </source>
</evidence>
<comment type="similarity">
    <text evidence="1">Belongs to the NodU/CmcH family.</text>
</comment>
<dbReference type="InterPro" id="IPR031730">
    <property type="entry name" value="Carbam_trans_C"/>
</dbReference>
<evidence type="ECO:0000313" key="5">
    <source>
        <dbReference type="EMBL" id="STO96598.1"/>
    </source>
</evidence>
<feature type="region of interest" description="Disordered" evidence="2">
    <location>
        <begin position="393"/>
        <end position="438"/>
    </location>
</feature>
<gene>
    <name evidence="5" type="ORF">NCTC12410_00412</name>
</gene>
<dbReference type="PANTHER" id="PTHR34847">
    <property type="entry name" value="NODULATION PROTEIN U"/>
    <property type="match status" value="1"/>
</dbReference>
<dbReference type="InterPro" id="IPR003696">
    <property type="entry name" value="Carbtransf_dom"/>
</dbReference>
<evidence type="ECO:0000259" key="3">
    <source>
        <dbReference type="Pfam" id="PF02543"/>
    </source>
</evidence>
<keyword evidence="5" id="KW-0328">Glycosyltransferase</keyword>
<dbReference type="Pfam" id="PF16861">
    <property type="entry name" value="Carbam_trans_C"/>
    <property type="match status" value="1"/>
</dbReference>
<name>A0A377J2K3_9HELI</name>
<proteinExistence type="inferred from homology"/>
<feature type="domain" description="Carbamoyltransferase C-terminal" evidence="4">
    <location>
        <begin position="681"/>
        <end position="870"/>
    </location>
</feature>
<reference evidence="5 6" key="1">
    <citation type="submission" date="2018-06" db="EMBL/GenBank/DDBJ databases">
        <authorList>
            <consortium name="Pathogen Informatics"/>
            <person name="Doyle S."/>
        </authorList>
    </citation>
    <scope>NUCLEOTIDE SEQUENCE [LARGE SCALE GENOMIC DNA]</scope>
    <source>
        <strain evidence="5 6">NCTC12410</strain>
    </source>
</reference>
<feature type="compositionally biased region" description="Polar residues" evidence="2">
    <location>
        <begin position="409"/>
        <end position="436"/>
    </location>
</feature>
<dbReference type="PANTHER" id="PTHR34847:SF1">
    <property type="entry name" value="NODULATION PROTEIN U"/>
    <property type="match status" value="1"/>
</dbReference>
<dbReference type="InterPro" id="IPR043129">
    <property type="entry name" value="ATPase_NBD"/>
</dbReference>
<accession>A0A377J2K3</accession>
<dbReference type="Proteomes" id="UP000254841">
    <property type="component" value="Unassembled WGS sequence"/>
</dbReference>
<dbReference type="Pfam" id="PF02543">
    <property type="entry name" value="Carbam_trans_N"/>
    <property type="match status" value="1"/>
</dbReference>
<dbReference type="InterPro" id="IPR038152">
    <property type="entry name" value="Carbam_trans_C_sf"/>
</dbReference>
<dbReference type="AlphaFoldDB" id="A0A377J2K3"/>
<dbReference type="Gene3D" id="3.90.870.20">
    <property type="entry name" value="Carbamoyltransferase, C-terminal domain"/>
    <property type="match status" value="1"/>
</dbReference>
<organism evidence="5 6">
    <name type="scientific">Helicobacter canis</name>
    <dbReference type="NCBI Taxonomy" id="29419"/>
    <lineage>
        <taxon>Bacteria</taxon>
        <taxon>Pseudomonadati</taxon>
        <taxon>Campylobacterota</taxon>
        <taxon>Epsilonproteobacteria</taxon>
        <taxon>Campylobacterales</taxon>
        <taxon>Helicobacteraceae</taxon>
        <taxon>Helicobacter</taxon>
    </lineage>
</organism>
<dbReference type="Gene3D" id="3.30.420.40">
    <property type="match status" value="2"/>
</dbReference>
<feature type="domain" description="Carbamoyltransferase" evidence="3">
    <location>
        <begin position="42"/>
        <end position="352"/>
    </location>
</feature>
<dbReference type="SUPFAM" id="SSF53067">
    <property type="entry name" value="Actin-like ATPase domain"/>
    <property type="match status" value="1"/>
</dbReference>
<feature type="compositionally biased region" description="Basic and acidic residues" evidence="2">
    <location>
        <begin position="515"/>
        <end position="532"/>
    </location>
</feature>
<dbReference type="InterPro" id="IPR051338">
    <property type="entry name" value="NodU/CmcH_Carbamoyltrnsfr"/>
</dbReference>
<dbReference type="EMBL" id="UGHV01000001">
    <property type="protein sequence ID" value="STO96598.1"/>
    <property type="molecule type" value="Genomic_DNA"/>
</dbReference>
<dbReference type="GO" id="GO:0016757">
    <property type="term" value="F:glycosyltransferase activity"/>
    <property type="evidence" value="ECO:0007669"/>
    <property type="project" value="UniProtKB-KW"/>
</dbReference>